<proteinExistence type="predicted"/>
<evidence type="ECO:0000256" key="2">
    <source>
        <dbReference type="ARBA" id="ARBA00022692"/>
    </source>
</evidence>
<keyword evidence="8" id="KW-1185">Reference proteome</keyword>
<comment type="subcellular location">
    <subcellularLocation>
        <location evidence="1">Membrane</location>
        <topology evidence="1">Multi-pass membrane protein</topology>
    </subcellularLocation>
</comment>
<dbReference type="GO" id="GO:0005385">
    <property type="term" value="F:zinc ion transmembrane transporter activity"/>
    <property type="evidence" value="ECO:0007669"/>
    <property type="project" value="TreeGrafter"/>
</dbReference>
<protein>
    <submittedName>
        <fullName evidence="7">Uncharacterized protein</fullName>
    </submittedName>
</protein>
<feature type="transmembrane region" description="Helical" evidence="6">
    <location>
        <begin position="49"/>
        <end position="69"/>
    </location>
</feature>
<reference evidence="7" key="2">
    <citation type="submission" date="2023-05" db="EMBL/GenBank/DDBJ databases">
        <authorList>
            <person name="Fouks B."/>
        </authorList>
    </citation>
    <scope>NUCLEOTIDE SEQUENCE</scope>
    <source>
        <strain evidence="7">Stay&amp;Tobe</strain>
        <tissue evidence="7">Testes</tissue>
    </source>
</reference>
<keyword evidence="2 6" id="KW-0812">Transmembrane</keyword>
<feature type="non-terminal residue" evidence="7">
    <location>
        <position position="164"/>
    </location>
</feature>
<name>A0AAD7ZFC3_DIPPU</name>
<evidence type="ECO:0000256" key="3">
    <source>
        <dbReference type="ARBA" id="ARBA00022989"/>
    </source>
</evidence>
<gene>
    <name evidence="7" type="ORF">L9F63_024404</name>
</gene>
<keyword evidence="3 6" id="KW-1133">Transmembrane helix</keyword>
<evidence type="ECO:0000256" key="5">
    <source>
        <dbReference type="SAM" id="MobiDB-lite"/>
    </source>
</evidence>
<evidence type="ECO:0000256" key="4">
    <source>
        <dbReference type="ARBA" id="ARBA00023136"/>
    </source>
</evidence>
<reference evidence="7" key="1">
    <citation type="journal article" date="2023" name="IScience">
        <title>Live-bearing cockroach genome reveals convergent evolutionary mechanisms linked to viviparity in insects and beyond.</title>
        <authorList>
            <person name="Fouks B."/>
            <person name="Harrison M.C."/>
            <person name="Mikhailova A.A."/>
            <person name="Marchal E."/>
            <person name="English S."/>
            <person name="Carruthers M."/>
            <person name="Jennings E.C."/>
            <person name="Chiamaka E.L."/>
            <person name="Frigard R.A."/>
            <person name="Pippel M."/>
            <person name="Attardo G.M."/>
            <person name="Benoit J.B."/>
            <person name="Bornberg-Bauer E."/>
            <person name="Tobe S.S."/>
        </authorList>
    </citation>
    <scope>NUCLEOTIDE SEQUENCE</scope>
    <source>
        <strain evidence="7">Stay&amp;Tobe</strain>
    </source>
</reference>
<dbReference type="PANTHER" id="PTHR11040">
    <property type="entry name" value="ZINC/IRON TRANSPORTER"/>
    <property type="match status" value="1"/>
</dbReference>
<dbReference type="AlphaFoldDB" id="A0AAD7ZFC3"/>
<feature type="transmembrane region" description="Helical" evidence="6">
    <location>
        <begin position="7"/>
        <end position="29"/>
    </location>
</feature>
<sequence length="164" mass="18635">RLRVETTISLCLCFGGGVLLATCFIHMIPEVRESLEAVKRNGSSVISPSTSFPLAELFICCGFFLVYVIEEVAHRLFIHSETELKKIEEFSSEKVAFEEVSECSAPQQIHIKNYCLHRTNSITYSVATKQRYHYVTQESRENSVKSVGREKTQALEPTRTWSPV</sequence>
<comment type="caution">
    <text evidence="7">The sequence shown here is derived from an EMBL/GenBank/DDBJ whole genome shotgun (WGS) entry which is preliminary data.</text>
</comment>
<dbReference type="InterPro" id="IPR003689">
    <property type="entry name" value="ZIP"/>
</dbReference>
<evidence type="ECO:0000256" key="6">
    <source>
        <dbReference type="SAM" id="Phobius"/>
    </source>
</evidence>
<dbReference type="EMBL" id="JASPKZ010008391">
    <property type="protein sequence ID" value="KAJ9579486.1"/>
    <property type="molecule type" value="Genomic_DNA"/>
</dbReference>
<accession>A0AAD7ZFC3</accession>
<feature type="non-terminal residue" evidence="7">
    <location>
        <position position="1"/>
    </location>
</feature>
<evidence type="ECO:0000313" key="8">
    <source>
        <dbReference type="Proteomes" id="UP001233999"/>
    </source>
</evidence>
<evidence type="ECO:0000256" key="1">
    <source>
        <dbReference type="ARBA" id="ARBA00004141"/>
    </source>
</evidence>
<dbReference type="Proteomes" id="UP001233999">
    <property type="component" value="Unassembled WGS sequence"/>
</dbReference>
<organism evidence="7 8">
    <name type="scientific">Diploptera punctata</name>
    <name type="common">Pacific beetle cockroach</name>
    <dbReference type="NCBI Taxonomy" id="6984"/>
    <lineage>
        <taxon>Eukaryota</taxon>
        <taxon>Metazoa</taxon>
        <taxon>Ecdysozoa</taxon>
        <taxon>Arthropoda</taxon>
        <taxon>Hexapoda</taxon>
        <taxon>Insecta</taxon>
        <taxon>Pterygota</taxon>
        <taxon>Neoptera</taxon>
        <taxon>Polyneoptera</taxon>
        <taxon>Dictyoptera</taxon>
        <taxon>Blattodea</taxon>
        <taxon>Blaberoidea</taxon>
        <taxon>Blaberidae</taxon>
        <taxon>Diplopterinae</taxon>
        <taxon>Diploptera</taxon>
    </lineage>
</organism>
<evidence type="ECO:0000313" key="7">
    <source>
        <dbReference type="EMBL" id="KAJ9579486.1"/>
    </source>
</evidence>
<dbReference type="GO" id="GO:0005886">
    <property type="term" value="C:plasma membrane"/>
    <property type="evidence" value="ECO:0007669"/>
    <property type="project" value="TreeGrafter"/>
</dbReference>
<keyword evidence="4 6" id="KW-0472">Membrane</keyword>
<feature type="compositionally biased region" description="Basic and acidic residues" evidence="5">
    <location>
        <begin position="143"/>
        <end position="153"/>
    </location>
</feature>
<feature type="region of interest" description="Disordered" evidence="5">
    <location>
        <begin position="143"/>
        <end position="164"/>
    </location>
</feature>
<dbReference type="Pfam" id="PF02535">
    <property type="entry name" value="Zip"/>
    <property type="match status" value="1"/>
</dbReference>
<dbReference type="PANTHER" id="PTHR11040:SF203">
    <property type="entry name" value="FI18611P1-RELATED"/>
    <property type="match status" value="1"/>
</dbReference>